<evidence type="ECO:0000313" key="3">
    <source>
        <dbReference type="EMBL" id="CAG8446710.1"/>
    </source>
</evidence>
<evidence type="ECO:0000256" key="1">
    <source>
        <dbReference type="SAM" id="MobiDB-lite"/>
    </source>
</evidence>
<comment type="caution">
    <text evidence="3">The sequence shown here is derived from an EMBL/GenBank/DDBJ whole genome shotgun (WGS) entry which is preliminary data.</text>
</comment>
<feature type="compositionally biased region" description="Basic and acidic residues" evidence="1">
    <location>
        <begin position="233"/>
        <end position="243"/>
    </location>
</feature>
<sequence length="407" mass="45552">MVIVPHRQSSQHTGISAAVICDIECEHIGESIFEIIVAAGIDLTMKHFSNLPEEPEAKRGIEGLCRSGILCRQNCERIPFRSEVLFHKYPWWNGQMKQHTFGLFLWAVHTVSPICGLLELLEEAFDQLITNMLKAIAFIIIVIILPIVLLRFLRADLQQTTANTKKQQPKTKKSKKSNAGDKPKKKKSKNANKQEQQPQQRQQQGDGGSETENTSVGGKVAEVDIGGSSSGDNTEKKIKKDTGSDTNNVKSDYSEGSEKSYVHTREDETEEEVLENELEDDSEFMEVSIHRRKGSPKAAKVRNFNLTSSGSQKSSSPRSADEPLSKTQKKNMARAAKLKEEAKLKAEIQEVRLSQHKKELEQERLKELLKQNPSNKQTSTASSSWNSNNSKTGSKASLDEEGHLVWD</sequence>
<evidence type="ECO:0000313" key="4">
    <source>
        <dbReference type="Proteomes" id="UP000789831"/>
    </source>
</evidence>
<keyword evidence="2" id="KW-0472">Membrane</keyword>
<reference evidence="3" key="1">
    <citation type="submission" date="2021-06" db="EMBL/GenBank/DDBJ databases">
        <authorList>
            <person name="Kallberg Y."/>
            <person name="Tangrot J."/>
            <person name="Rosling A."/>
        </authorList>
    </citation>
    <scope>NUCLEOTIDE SEQUENCE</scope>
    <source>
        <strain evidence="3">MT106</strain>
    </source>
</reference>
<feature type="compositionally biased region" description="Acidic residues" evidence="1">
    <location>
        <begin position="267"/>
        <end position="284"/>
    </location>
</feature>
<feature type="transmembrane region" description="Helical" evidence="2">
    <location>
        <begin position="101"/>
        <end position="121"/>
    </location>
</feature>
<feature type="region of interest" description="Disordered" evidence="1">
    <location>
        <begin position="362"/>
        <end position="407"/>
    </location>
</feature>
<feature type="transmembrane region" description="Helical" evidence="2">
    <location>
        <begin position="133"/>
        <end position="153"/>
    </location>
</feature>
<gene>
    <name evidence="3" type="ORF">AGERDE_LOCUS1463</name>
</gene>
<evidence type="ECO:0000256" key="2">
    <source>
        <dbReference type="SAM" id="Phobius"/>
    </source>
</evidence>
<dbReference type="EMBL" id="CAJVPL010000100">
    <property type="protein sequence ID" value="CAG8446710.1"/>
    <property type="molecule type" value="Genomic_DNA"/>
</dbReference>
<keyword evidence="4" id="KW-1185">Reference proteome</keyword>
<organism evidence="3 4">
    <name type="scientific">Ambispora gerdemannii</name>
    <dbReference type="NCBI Taxonomy" id="144530"/>
    <lineage>
        <taxon>Eukaryota</taxon>
        <taxon>Fungi</taxon>
        <taxon>Fungi incertae sedis</taxon>
        <taxon>Mucoromycota</taxon>
        <taxon>Glomeromycotina</taxon>
        <taxon>Glomeromycetes</taxon>
        <taxon>Archaeosporales</taxon>
        <taxon>Ambisporaceae</taxon>
        <taxon>Ambispora</taxon>
    </lineage>
</organism>
<name>A0A9N8VCU4_9GLOM</name>
<accession>A0A9N8VCU4</accession>
<protein>
    <submittedName>
        <fullName evidence="3">11161_t:CDS:1</fullName>
    </submittedName>
</protein>
<feature type="compositionally biased region" description="Low complexity" evidence="1">
    <location>
        <begin position="308"/>
        <end position="318"/>
    </location>
</feature>
<proteinExistence type="predicted"/>
<feature type="region of interest" description="Disordered" evidence="1">
    <location>
        <begin position="161"/>
        <end position="336"/>
    </location>
</feature>
<feature type="compositionally biased region" description="Low complexity" evidence="1">
    <location>
        <begin position="191"/>
        <end position="204"/>
    </location>
</feature>
<feature type="compositionally biased region" description="Low complexity" evidence="1">
    <location>
        <begin position="376"/>
        <end position="395"/>
    </location>
</feature>
<dbReference type="Proteomes" id="UP000789831">
    <property type="component" value="Unassembled WGS sequence"/>
</dbReference>
<keyword evidence="2" id="KW-1133">Transmembrane helix</keyword>
<keyword evidence="2" id="KW-0812">Transmembrane</keyword>
<feature type="compositionally biased region" description="Basic and acidic residues" evidence="1">
    <location>
        <begin position="397"/>
        <end position="407"/>
    </location>
</feature>
<feature type="compositionally biased region" description="Basic and acidic residues" evidence="1">
    <location>
        <begin position="252"/>
        <end position="266"/>
    </location>
</feature>
<dbReference type="AlphaFoldDB" id="A0A9N8VCU4"/>
<feature type="compositionally biased region" description="Basic residues" evidence="1">
    <location>
        <begin position="167"/>
        <end position="176"/>
    </location>
</feature>